<dbReference type="Pfam" id="PF00392">
    <property type="entry name" value="GntR"/>
    <property type="match status" value="1"/>
</dbReference>
<dbReference type="Gene3D" id="1.20.120.530">
    <property type="entry name" value="GntR ligand-binding domain-like"/>
    <property type="match status" value="1"/>
</dbReference>
<comment type="caution">
    <text evidence="5">The sequence shown here is derived from an EMBL/GenBank/DDBJ whole genome shotgun (WGS) entry which is preliminary data.</text>
</comment>
<gene>
    <name evidence="5" type="ORF">IFT38_01605</name>
</gene>
<evidence type="ECO:0000259" key="4">
    <source>
        <dbReference type="PROSITE" id="PS50949"/>
    </source>
</evidence>
<dbReference type="Gene3D" id="1.10.10.10">
    <property type="entry name" value="Winged helix-like DNA-binding domain superfamily/Winged helix DNA-binding domain"/>
    <property type="match status" value="1"/>
</dbReference>
<proteinExistence type="predicted"/>
<feature type="domain" description="HTH gntR-type" evidence="4">
    <location>
        <begin position="45"/>
        <end position="112"/>
    </location>
</feature>
<dbReference type="InterPro" id="IPR008920">
    <property type="entry name" value="TF_FadR/GntR_C"/>
</dbReference>
<dbReference type="SMART" id="SM00345">
    <property type="entry name" value="HTH_GNTR"/>
    <property type="match status" value="1"/>
</dbReference>
<dbReference type="EMBL" id="JACYWZ010000001">
    <property type="protein sequence ID" value="MBD8768233.1"/>
    <property type="molecule type" value="Genomic_DNA"/>
</dbReference>
<dbReference type="InterPro" id="IPR036390">
    <property type="entry name" value="WH_DNA-bd_sf"/>
</dbReference>
<keyword evidence="2" id="KW-0238">DNA-binding</keyword>
<dbReference type="PANTHER" id="PTHR43537:SF53">
    <property type="entry name" value="HTH-TYPE TRANSCRIPTIONAL REPRESSOR NANR"/>
    <property type="match status" value="1"/>
</dbReference>
<dbReference type="Pfam" id="PF07729">
    <property type="entry name" value="FCD"/>
    <property type="match status" value="1"/>
</dbReference>
<dbReference type="SUPFAM" id="SSF48008">
    <property type="entry name" value="GntR ligand-binding domain-like"/>
    <property type="match status" value="1"/>
</dbReference>
<name>A0ABR9BT09_9PSED</name>
<dbReference type="SMART" id="SM00895">
    <property type="entry name" value="FCD"/>
    <property type="match status" value="1"/>
</dbReference>
<evidence type="ECO:0000256" key="3">
    <source>
        <dbReference type="ARBA" id="ARBA00023163"/>
    </source>
</evidence>
<dbReference type="InterPro" id="IPR036388">
    <property type="entry name" value="WH-like_DNA-bd_sf"/>
</dbReference>
<dbReference type="PANTHER" id="PTHR43537">
    <property type="entry name" value="TRANSCRIPTIONAL REGULATOR, GNTR FAMILY"/>
    <property type="match status" value="1"/>
</dbReference>
<reference evidence="5 6" key="1">
    <citation type="journal article" date="2020" name="FEMS Microbiol. Ecol.">
        <title>Temporal dynamics of bacterial communities during seed development and maturation.</title>
        <authorList>
            <person name="Chesneau G."/>
            <person name="Torres-Cortes G."/>
            <person name="Briand M."/>
            <person name="Darrasse A."/>
            <person name="Preveaux A."/>
            <person name="Marais C."/>
            <person name="Jacques M.A."/>
            <person name="Shade A."/>
            <person name="Barret M."/>
        </authorList>
    </citation>
    <scope>NUCLEOTIDE SEQUENCE [LARGE SCALE GENOMIC DNA]</scope>
    <source>
        <strain evidence="5 6">CFBP13599</strain>
    </source>
</reference>
<dbReference type="Proteomes" id="UP000620025">
    <property type="component" value="Unassembled WGS sequence"/>
</dbReference>
<organism evidence="5 6">
    <name type="scientific">Pseudomonas coleopterorum</name>
    <dbReference type="NCBI Taxonomy" id="1605838"/>
    <lineage>
        <taxon>Bacteria</taxon>
        <taxon>Pseudomonadati</taxon>
        <taxon>Pseudomonadota</taxon>
        <taxon>Gammaproteobacteria</taxon>
        <taxon>Pseudomonadales</taxon>
        <taxon>Pseudomonadaceae</taxon>
        <taxon>Pseudomonas</taxon>
    </lineage>
</organism>
<protein>
    <submittedName>
        <fullName evidence="5">GntR family transcriptional regulator</fullName>
    </submittedName>
</protein>
<keyword evidence="1" id="KW-0805">Transcription regulation</keyword>
<evidence type="ECO:0000256" key="1">
    <source>
        <dbReference type="ARBA" id="ARBA00023015"/>
    </source>
</evidence>
<evidence type="ECO:0000256" key="2">
    <source>
        <dbReference type="ARBA" id="ARBA00023125"/>
    </source>
</evidence>
<dbReference type="PROSITE" id="PS50949">
    <property type="entry name" value="HTH_GNTR"/>
    <property type="match status" value="1"/>
</dbReference>
<keyword evidence="3" id="KW-0804">Transcription</keyword>
<keyword evidence="6" id="KW-1185">Reference proteome</keyword>
<dbReference type="InterPro" id="IPR000524">
    <property type="entry name" value="Tscrpt_reg_HTH_GntR"/>
</dbReference>
<accession>A0ABR9BT09</accession>
<dbReference type="CDD" id="cd07377">
    <property type="entry name" value="WHTH_GntR"/>
    <property type="match status" value="1"/>
</dbReference>
<dbReference type="InterPro" id="IPR011711">
    <property type="entry name" value="GntR_C"/>
</dbReference>
<evidence type="ECO:0000313" key="6">
    <source>
        <dbReference type="Proteomes" id="UP000620025"/>
    </source>
</evidence>
<dbReference type="SUPFAM" id="SSF46785">
    <property type="entry name" value="Winged helix' DNA-binding domain"/>
    <property type="match status" value="1"/>
</dbReference>
<evidence type="ECO:0000313" key="5">
    <source>
        <dbReference type="EMBL" id="MBD8768233.1"/>
    </source>
</evidence>
<sequence length="265" mass="29251">MPILARGKDGEDNSVCIRLPHAYPGNDFVNSPLFLANSSDGSTAVSRDEHIYQEILDAIVEHRLQPGVRLPEDALAEVFNVSRTGIRKALQRLALERLVTLRANRGAEVAHPSAKEAQDVFAARQLIEPALMPTVVAHATAEHFKRLRELAEQEHQAQHQGRHSHAIQLSARFHVQLSVAADNQVLSEQIAQLTTRSSLIIAVYGSRHSVGCDCGEHVELIELLERGEGALASNWMARHLASIRASLQLDAKPVAEPDFKSIFKR</sequence>